<comment type="subcellular location">
    <subcellularLocation>
        <location evidence="1">Membrane</location>
        <topology evidence="1">Single-pass membrane protein</topology>
    </subcellularLocation>
</comment>
<comment type="caution">
    <text evidence="10">The sequence shown here is derived from an EMBL/GenBank/DDBJ whole genome shotgun (WGS) entry which is preliminary data.</text>
</comment>
<dbReference type="PANTHER" id="PTHR33365:SF4">
    <property type="entry name" value="CYCLOCHLOROTINE BIOSYNTHESIS PROTEIN O"/>
    <property type="match status" value="1"/>
</dbReference>
<dbReference type="Proteomes" id="UP001303222">
    <property type="component" value="Unassembled WGS sequence"/>
</dbReference>
<keyword evidence="4" id="KW-1133">Transmembrane helix</keyword>
<evidence type="ECO:0000256" key="5">
    <source>
        <dbReference type="ARBA" id="ARBA00023026"/>
    </source>
</evidence>
<dbReference type="EMBL" id="MU859069">
    <property type="protein sequence ID" value="KAK3956143.1"/>
    <property type="molecule type" value="Genomic_DNA"/>
</dbReference>
<proteinExistence type="inferred from homology"/>
<name>A0AAN6P3L3_9PEZI</name>
<evidence type="ECO:0000256" key="3">
    <source>
        <dbReference type="ARBA" id="ARBA00022692"/>
    </source>
</evidence>
<evidence type="ECO:0000256" key="6">
    <source>
        <dbReference type="ARBA" id="ARBA00023136"/>
    </source>
</evidence>
<dbReference type="PANTHER" id="PTHR33365">
    <property type="entry name" value="YALI0B05434P"/>
    <property type="match status" value="1"/>
</dbReference>
<keyword evidence="11" id="KW-1185">Reference proteome</keyword>
<dbReference type="Pfam" id="PF11807">
    <property type="entry name" value="UstYa"/>
    <property type="match status" value="1"/>
</dbReference>
<reference evidence="10" key="1">
    <citation type="journal article" date="2023" name="Mol. Phylogenet. Evol.">
        <title>Genome-scale phylogeny and comparative genomics of the fungal order Sordariales.</title>
        <authorList>
            <person name="Hensen N."/>
            <person name="Bonometti L."/>
            <person name="Westerberg I."/>
            <person name="Brannstrom I.O."/>
            <person name="Guillou S."/>
            <person name="Cros-Aarteil S."/>
            <person name="Calhoun S."/>
            <person name="Haridas S."/>
            <person name="Kuo A."/>
            <person name="Mondo S."/>
            <person name="Pangilinan J."/>
            <person name="Riley R."/>
            <person name="LaButti K."/>
            <person name="Andreopoulos B."/>
            <person name="Lipzen A."/>
            <person name="Chen C."/>
            <person name="Yan M."/>
            <person name="Daum C."/>
            <person name="Ng V."/>
            <person name="Clum A."/>
            <person name="Steindorff A."/>
            <person name="Ohm R.A."/>
            <person name="Martin F."/>
            <person name="Silar P."/>
            <person name="Natvig D.O."/>
            <person name="Lalanne C."/>
            <person name="Gautier V."/>
            <person name="Ament-Velasquez S.L."/>
            <person name="Kruys A."/>
            <person name="Hutchinson M.I."/>
            <person name="Powell A.J."/>
            <person name="Barry K."/>
            <person name="Miller A.N."/>
            <person name="Grigoriev I.V."/>
            <person name="Debuchy R."/>
            <person name="Gladieux P."/>
            <person name="Hiltunen Thoren M."/>
            <person name="Johannesson H."/>
        </authorList>
    </citation>
    <scope>NUCLEOTIDE SEQUENCE</scope>
    <source>
        <strain evidence="10">CBS 626.80</strain>
    </source>
</reference>
<protein>
    <submittedName>
        <fullName evidence="10">Uncharacterized protein</fullName>
    </submittedName>
</protein>
<evidence type="ECO:0000256" key="9">
    <source>
        <dbReference type="SAM" id="MobiDB-lite"/>
    </source>
</evidence>
<feature type="compositionally biased region" description="Basic and acidic residues" evidence="9">
    <location>
        <begin position="1"/>
        <end position="10"/>
    </location>
</feature>
<evidence type="ECO:0000256" key="1">
    <source>
        <dbReference type="ARBA" id="ARBA00004167"/>
    </source>
</evidence>
<keyword evidence="5" id="KW-0843">Virulence</keyword>
<dbReference type="GO" id="GO:0043386">
    <property type="term" value="P:mycotoxin biosynthetic process"/>
    <property type="evidence" value="ECO:0007669"/>
    <property type="project" value="InterPro"/>
</dbReference>
<dbReference type="GO" id="GO:0016020">
    <property type="term" value="C:membrane"/>
    <property type="evidence" value="ECO:0007669"/>
    <property type="project" value="UniProtKB-SubCell"/>
</dbReference>
<dbReference type="InterPro" id="IPR021765">
    <property type="entry name" value="UstYa-like"/>
</dbReference>
<evidence type="ECO:0000256" key="2">
    <source>
        <dbReference type="ARBA" id="ARBA00004685"/>
    </source>
</evidence>
<gene>
    <name evidence="10" type="ORF">QBC32DRAFT_367251</name>
</gene>
<evidence type="ECO:0000256" key="7">
    <source>
        <dbReference type="ARBA" id="ARBA00023180"/>
    </source>
</evidence>
<feature type="region of interest" description="Disordered" evidence="9">
    <location>
        <begin position="120"/>
        <end position="141"/>
    </location>
</feature>
<keyword evidence="7" id="KW-0325">Glycoprotein</keyword>
<accession>A0AAN6P3L3</accession>
<keyword evidence="3" id="KW-0812">Transmembrane</keyword>
<evidence type="ECO:0000256" key="8">
    <source>
        <dbReference type="ARBA" id="ARBA00035112"/>
    </source>
</evidence>
<comment type="pathway">
    <text evidence="2">Mycotoxin biosynthesis.</text>
</comment>
<keyword evidence="6" id="KW-0472">Membrane</keyword>
<feature type="region of interest" description="Disordered" evidence="9">
    <location>
        <begin position="1"/>
        <end position="25"/>
    </location>
</feature>
<evidence type="ECO:0000313" key="10">
    <source>
        <dbReference type="EMBL" id="KAK3956143.1"/>
    </source>
</evidence>
<evidence type="ECO:0000313" key="11">
    <source>
        <dbReference type="Proteomes" id="UP001303222"/>
    </source>
</evidence>
<comment type="similarity">
    <text evidence="8">Belongs to the ustYa family.</text>
</comment>
<organism evidence="10 11">
    <name type="scientific">Pseudoneurospora amorphoporcata</name>
    <dbReference type="NCBI Taxonomy" id="241081"/>
    <lineage>
        <taxon>Eukaryota</taxon>
        <taxon>Fungi</taxon>
        <taxon>Dikarya</taxon>
        <taxon>Ascomycota</taxon>
        <taxon>Pezizomycotina</taxon>
        <taxon>Sordariomycetes</taxon>
        <taxon>Sordariomycetidae</taxon>
        <taxon>Sordariales</taxon>
        <taxon>Sordariaceae</taxon>
        <taxon>Pseudoneurospora</taxon>
    </lineage>
</organism>
<sequence length="182" mass="21019">MPTKYDKYDPVPDNDSEDGSPWPSQLHTRKVTAKQHIQAAQIRFTGSPSFHSDPNPDPVLYVGNPTLHPEIDWNWDNLIYGRYVLIAKEEEITSWPDVAGFDVFHTLHCLNNIRKELNPQFYPPKTSHHHRRSSSPETARLHQDHGIEQIRQYIMCSGDMTPIPTKYYPSLGRNYVDCFFGG</sequence>
<dbReference type="AlphaFoldDB" id="A0AAN6P3L3"/>
<evidence type="ECO:0000256" key="4">
    <source>
        <dbReference type="ARBA" id="ARBA00022989"/>
    </source>
</evidence>
<reference evidence="10" key="2">
    <citation type="submission" date="2023-06" db="EMBL/GenBank/DDBJ databases">
        <authorList>
            <consortium name="Lawrence Berkeley National Laboratory"/>
            <person name="Mondo S.J."/>
            <person name="Hensen N."/>
            <person name="Bonometti L."/>
            <person name="Westerberg I."/>
            <person name="Brannstrom I.O."/>
            <person name="Guillou S."/>
            <person name="Cros-Aarteil S."/>
            <person name="Calhoun S."/>
            <person name="Haridas S."/>
            <person name="Kuo A."/>
            <person name="Pangilinan J."/>
            <person name="Riley R."/>
            <person name="Labutti K."/>
            <person name="Andreopoulos B."/>
            <person name="Lipzen A."/>
            <person name="Chen C."/>
            <person name="Yanf M."/>
            <person name="Daum C."/>
            <person name="Ng V."/>
            <person name="Clum A."/>
            <person name="Steindorff A."/>
            <person name="Ohm R."/>
            <person name="Martin F."/>
            <person name="Silar P."/>
            <person name="Natvig D."/>
            <person name="Lalanne C."/>
            <person name="Gautier V."/>
            <person name="Ament-Velasquez S.L."/>
            <person name="Kruys A."/>
            <person name="Hutchinson M.I."/>
            <person name="Powell A.J."/>
            <person name="Barry K."/>
            <person name="Miller A.N."/>
            <person name="Grigoriev I.V."/>
            <person name="Debuchy R."/>
            <person name="Gladieux P."/>
            <person name="Thoren M.H."/>
            <person name="Johannesson H."/>
        </authorList>
    </citation>
    <scope>NUCLEOTIDE SEQUENCE</scope>
    <source>
        <strain evidence="10">CBS 626.80</strain>
    </source>
</reference>